<evidence type="ECO:0000259" key="1">
    <source>
        <dbReference type="Pfam" id="PF00144"/>
    </source>
</evidence>
<accession>A0A6J6RVY0</accession>
<dbReference type="EMBL" id="CAFBOL010000001">
    <property type="protein sequence ID" value="CAB4970233.1"/>
    <property type="molecule type" value="Genomic_DNA"/>
</dbReference>
<evidence type="ECO:0000313" key="2">
    <source>
        <dbReference type="EMBL" id="CAB4364143.1"/>
    </source>
</evidence>
<dbReference type="InterPro" id="IPR050789">
    <property type="entry name" value="Diverse_Enzym_Activities"/>
</dbReference>
<dbReference type="InterPro" id="IPR001466">
    <property type="entry name" value="Beta-lactam-related"/>
</dbReference>
<dbReference type="EMBL" id="CAFAAV010000074">
    <property type="protein sequence ID" value="CAB4817169.1"/>
    <property type="molecule type" value="Genomic_DNA"/>
</dbReference>
<reference evidence="3" key="1">
    <citation type="submission" date="2020-05" db="EMBL/GenBank/DDBJ databases">
        <authorList>
            <person name="Chiriac C."/>
            <person name="Salcher M."/>
            <person name="Ghai R."/>
            <person name="Kavagutti S V."/>
        </authorList>
    </citation>
    <scope>NUCLEOTIDE SEQUENCE</scope>
</reference>
<dbReference type="Pfam" id="PF00144">
    <property type="entry name" value="Beta-lactamase"/>
    <property type="match status" value="1"/>
</dbReference>
<evidence type="ECO:0000313" key="6">
    <source>
        <dbReference type="EMBL" id="CAB4970233.1"/>
    </source>
</evidence>
<dbReference type="EMBL" id="CAFBMT010000011">
    <property type="protein sequence ID" value="CAB4938870.1"/>
    <property type="molecule type" value="Genomic_DNA"/>
</dbReference>
<dbReference type="InterPro" id="IPR012338">
    <property type="entry name" value="Beta-lactam/transpept-like"/>
</dbReference>
<gene>
    <name evidence="3" type="ORF">UFOPK2656_01822</name>
    <name evidence="4" type="ORF">UFOPK3099_01155</name>
    <name evidence="5" type="ORF">UFOPK3651_02003</name>
    <name evidence="6" type="ORF">UFOPK3931_00041</name>
    <name evidence="2" type="ORF">UFOPK4189_01910</name>
</gene>
<proteinExistence type="predicted"/>
<evidence type="ECO:0000313" key="4">
    <source>
        <dbReference type="EMBL" id="CAB4817169.1"/>
    </source>
</evidence>
<dbReference type="PANTHER" id="PTHR43283">
    <property type="entry name" value="BETA-LACTAMASE-RELATED"/>
    <property type="match status" value="1"/>
</dbReference>
<dbReference type="Gene3D" id="3.40.710.10">
    <property type="entry name" value="DD-peptidase/beta-lactamase superfamily"/>
    <property type="match status" value="1"/>
</dbReference>
<dbReference type="AlphaFoldDB" id="A0A6J6RVY0"/>
<sequence length="374" mass="40413">MSKMSTQVVGPEAAGVDPARLDVLLRRVRLEVEHGPLSSVQVAVARHGKLAAFETIGDSKPDLRYILQSVGRGVVAGIVWKLIGEGVLDTSERVADIIPEFGTNGKEVVTVHQVLTHTAGFPFAPLGYPKMLDRSQRLEAFGRWKLSYEPGAQFQYHLTSAAWIIGELVERRTGLDFSQYLRQEIAEPLGLTLETKVPEARQQETISWPVAIDRTSDDQEVDPWGPWYLAKADILAAGEPSHSMVGTAADVALFYQALFTSGLWTPEAVAEGSRTHNSAAAAGEKLYGGSDIVTHMALFCTVTGDSPGDWMPRTASPTTFGSGGAPCQMGFIDPESGVSFAFLTNGYPMSGYDYTPAGRNRLITIGDLAGDLIR</sequence>
<dbReference type="EMBL" id="CAEZYF010000010">
    <property type="protein sequence ID" value="CAB4726714.1"/>
    <property type="molecule type" value="Genomic_DNA"/>
</dbReference>
<dbReference type="PANTHER" id="PTHR43283:SF18">
    <property type="match status" value="1"/>
</dbReference>
<name>A0A6J6RVY0_9ZZZZ</name>
<evidence type="ECO:0000313" key="5">
    <source>
        <dbReference type="EMBL" id="CAB4938870.1"/>
    </source>
</evidence>
<protein>
    <submittedName>
        <fullName evidence="3">Unannotated protein</fullName>
    </submittedName>
</protein>
<organism evidence="3">
    <name type="scientific">freshwater metagenome</name>
    <dbReference type="NCBI Taxonomy" id="449393"/>
    <lineage>
        <taxon>unclassified sequences</taxon>
        <taxon>metagenomes</taxon>
        <taxon>ecological metagenomes</taxon>
    </lineage>
</organism>
<dbReference type="SUPFAM" id="SSF56601">
    <property type="entry name" value="beta-lactamase/transpeptidase-like"/>
    <property type="match status" value="1"/>
</dbReference>
<dbReference type="EMBL" id="CAESGF010000010">
    <property type="protein sequence ID" value="CAB4364143.1"/>
    <property type="molecule type" value="Genomic_DNA"/>
</dbReference>
<evidence type="ECO:0000313" key="3">
    <source>
        <dbReference type="EMBL" id="CAB4726714.1"/>
    </source>
</evidence>
<feature type="domain" description="Beta-lactamase-related" evidence="1">
    <location>
        <begin position="37"/>
        <end position="349"/>
    </location>
</feature>